<reference evidence="2" key="1">
    <citation type="submission" date="2021-02" db="EMBL/GenBank/DDBJ databases">
        <authorList>
            <person name="Dougan E. K."/>
            <person name="Rhodes N."/>
            <person name="Thang M."/>
            <person name="Chan C."/>
        </authorList>
    </citation>
    <scope>NUCLEOTIDE SEQUENCE</scope>
</reference>
<evidence type="ECO:0000313" key="2">
    <source>
        <dbReference type="EMBL" id="CAE8643004.1"/>
    </source>
</evidence>
<accession>A0A813HZE3</accession>
<dbReference type="OrthoDB" id="443122at2759"/>
<feature type="region of interest" description="Disordered" evidence="1">
    <location>
        <begin position="155"/>
        <end position="179"/>
    </location>
</feature>
<name>A0A813HZE3_POLGL</name>
<keyword evidence="3" id="KW-1185">Reference proteome</keyword>
<feature type="compositionally biased region" description="Polar residues" evidence="1">
    <location>
        <begin position="155"/>
        <end position="167"/>
    </location>
</feature>
<dbReference type="AlphaFoldDB" id="A0A813HZE3"/>
<organism evidence="2 3">
    <name type="scientific">Polarella glacialis</name>
    <name type="common">Dinoflagellate</name>
    <dbReference type="NCBI Taxonomy" id="89957"/>
    <lineage>
        <taxon>Eukaryota</taxon>
        <taxon>Sar</taxon>
        <taxon>Alveolata</taxon>
        <taxon>Dinophyceae</taxon>
        <taxon>Suessiales</taxon>
        <taxon>Suessiaceae</taxon>
        <taxon>Polarella</taxon>
    </lineage>
</organism>
<feature type="compositionally biased region" description="Basic and acidic residues" evidence="1">
    <location>
        <begin position="170"/>
        <end position="179"/>
    </location>
</feature>
<evidence type="ECO:0000313" key="3">
    <source>
        <dbReference type="Proteomes" id="UP000654075"/>
    </source>
</evidence>
<protein>
    <submittedName>
        <fullName evidence="2">Uncharacterized protein</fullName>
    </submittedName>
</protein>
<dbReference type="Proteomes" id="UP000654075">
    <property type="component" value="Unassembled WGS sequence"/>
</dbReference>
<gene>
    <name evidence="2" type="ORF">PGLA1383_LOCUS57384</name>
</gene>
<comment type="caution">
    <text evidence="2">The sequence shown here is derived from an EMBL/GenBank/DDBJ whole genome shotgun (WGS) entry which is preliminary data.</text>
</comment>
<proteinExistence type="predicted"/>
<dbReference type="EMBL" id="CAJNNV010033241">
    <property type="protein sequence ID" value="CAE8643004.1"/>
    <property type="molecule type" value="Genomic_DNA"/>
</dbReference>
<evidence type="ECO:0000256" key="1">
    <source>
        <dbReference type="SAM" id="MobiDB-lite"/>
    </source>
</evidence>
<sequence>MPPKLAGKQNFSLGVTQLLDELLSKEEEAESPKFGGDEDALRRTFQRTSHLCNEVEEYFKLMARDEEDAKREAEEKQRRAAKRLDLQDTCDFGRTGCSVYEALDANEAQLNQVRGDILQELRRREDRSSDSLAGTAADVDFAKLLAECDEVQAETSQWRGGLQNTPQGWRRMDPNDLNA</sequence>